<proteinExistence type="predicted"/>
<evidence type="ECO:0000313" key="1">
    <source>
        <dbReference type="EMBL" id="CEM28145.1"/>
    </source>
</evidence>
<dbReference type="VEuPathDB" id="CryptoDB:Vbra_17639"/>
<dbReference type="PhylomeDB" id="A0A0G4GF34"/>
<name>A0A0G4GF34_VITBC</name>
<sequence>MGCLPTKEAKPKRASNFQEALGILCDKRAEDSEGNVDAEKSKAEADELLGKYKPKEGNEWTQKKERTELRKFAMDMCVRESWDKELVDTVFPDEIEDYQMKDTKIPECDEVFAEAGEPFKTLLKLRAQMDEGHSAMVEGCKFGKECKDIKQACANLKEEAKEMQIVVTTTEEGELDISSPDAEGPVATAMESIKTYASACLKANKELPGLKDKFTVVSDKGKELLPKVKDMAKTHGLEKKDINPAVHAAKKNVHSLANLLEVIDRTSDEAKKAGEDVAESTKTLKT</sequence>
<organism evidence="1 2">
    <name type="scientific">Vitrella brassicaformis (strain CCMP3155)</name>
    <dbReference type="NCBI Taxonomy" id="1169540"/>
    <lineage>
        <taxon>Eukaryota</taxon>
        <taxon>Sar</taxon>
        <taxon>Alveolata</taxon>
        <taxon>Colpodellida</taxon>
        <taxon>Vitrellaceae</taxon>
        <taxon>Vitrella</taxon>
    </lineage>
</organism>
<dbReference type="EMBL" id="CDMY01000646">
    <property type="protein sequence ID" value="CEM28145.1"/>
    <property type="molecule type" value="Genomic_DNA"/>
</dbReference>
<accession>A0A0G4GF34</accession>
<keyword evidence="2" id="KW-1185">Reference proteome</keyword>
<dbReference type="InParanoid" id="A0A0G4GF34"/>
<dbReference type="Proteomes" id="UP000041254">
    <property type="component" value="Unassembled WGS sequence"/>
</dbReference>
<reference evidence="1 2" key="1">
    <citation type="submission" date="2014-11" db="EMBL/GenBank/DDBJ databases">
        <authorList>
            <person name="Zhu J."/>
            <person name="Qi W."/>
            <person name="Song R."/>
        </authorList>
    </citation>
    <scope>NUCLEOTIDE SEQUENCE [LARGE SCALE GENOMIC DNA]</scope>
</reference>
<protein>
    <submittedName>
        <fullName evidence="1">Uncharacterized protein</fullName>
    </submittedName>
</protein>
<gene>
    <name evidence="1" type="ORF">Vbra_17639</name>
</gene>
<evidence type="ECO:0000313" key="2">
    <source>
        <dbReference type="Proteomes" id="UP000041254"/>
    </source>
</evidence>
<dbReference type="AlphaFoldDB" id="A0A0G4GF34"/>